<feature type="compositionally biased region" description="Polar residues" evidence="7">
    <location>
        <begin position="1"/>
        <end position="23"/>
    </location>
</feature>
<dbReference type="InterPro" id="IPR035983">
    <property type="entry name" value="Hect_E3_ubiquitin_ligase"/>
</dbReference>
<dbReference type="SMART" id="SM00119">
    <property type="entry name" value="HECTc"/>
    <property type="match status" value="1"/>
</dbReference>
<dbReference type="EMBL" id="MU839009">
    <property type="protein sequence ID" value="KAK1766990.1"/>
    <property type="molecule type" value="Genomic_DNA"/>
</dbReference>
<proteinExistence type="predicted"/>
<dbReference type="PANTHER" id="PTHR45700">
    <property type="entry name" value="UBIQUITIN-PROTEIN LIGASE E3C"/>
    <property type="match status" value="1"/>
</dbReference>
<evidence type="ECO:0000313" key="10">
    <source>
        <dbReference type="Proteomes" id="UP001244011"/>
    </source>
</evidence>
<evidence type="ECO:0000256" key="4">
    <source>
        <dbReference type="ARBA" id="ARBA00022679"/>
    </source>
</evidence>
<feature type="region of interest" description="Disordered" evidence="7">
    <location>
        <begin position="1"/>
        <end position="70"/>
    </location>
</feature>
<name>A0AAJ0BZ63_9PEZI</name>
<evidence type="ECO:0000256" key="6">
    <source>
        <dbReference type="PROSITE-ProRule" id="PRU00104"/>
    </source>
</evidence>
<feature type="region of interest" description="Disordered" evidence="7">
    <location>
        <begin position="678"/>
        <end position="702"/>
    </location>
</feature>
<dbReference type="FunFam" id="3.30.2410.10:FF:000017">
    <property type="entry name" value="E3 ubiquitin-protein ligase UPL7"/>
    <property type="match status" value="1"/>
</dbReference>
<evidence type="ECO:0000259" key="8">
    <source>
        <dbReference type="PROSITE" id="PS50237"/>
    </source>
</evidence>
<evidence type="ECO:0000256" key="1">
    <source>
        <dbReference type="ARBA" id="ARBA00000885"/>
    </source>
</evidence>
<dbReference type="PANTHER" id="PTHR45700:SF2">
    <property type="entry name" value="UBIQUITIN-PROTEIN LIGASE E3C"/>
    <property type="match status" value="1"/>
</dbReference>
<comment type="caution">
    <text evidence="9">The sequence shown here is derived from an EMBL/GenBank/DDBJ whole genome shotgun (WGS) entry which is preliminary data.</text>
</comment>
<dbReference type="CDD" id="cd00078">
    <property type="entry name" value="HECTc"/>
    <property type="match status" value="1"/>
</dbReference>
<feature type="compositionally biased region" description="Basic and acidic residues" evidence="7">
    <location>
        <begin position="47"/>
        <end position="61"/>
    </location>
</feature>
<dbReference type="CDD" id="cd23767">
    <property type="entry name" value="IQCD"/>
    <property type="match status" value="1"/>
</dbReference>
<sequence>MFPTFSGNSRKPRNVNLSGQKNINPFAASPWAAGSSSGPSKTIADAQAERRQRQQERDRKHAAGQIQKAWRGHMARRTLGESRRQEFGRLYSSDLGLDPQERLLRGIPLLLAAFEASRPDDLDMLDLVVHGLLETSFAPFSSGQIHPTRLNKLSRILLTALDSHDLEPTSARCQSYITTLDQIVRRRAQSVETIMALYYKCLGKYCRHDGAGSQFRDVLLSAVISPLQGAHTECTPCHMPMPQDSLGRICLLSSRSPTNQSLGGGVRSLAYEEFVKSFLTQQGILVFEQNVGLISAQIDILRLSTTIIEALSQSPNVTESKEDRLWLLAHFVALQRAKNQEPFHPLILRALTVQLSTLSNQISSAFGTQKLRGLGSTGVSGRASYSTLSPYVVGELGTLVDKDGISGLLERFTSDHSGTSEADNDASLLAGYTLTLIRCFPDHGDDIRMRLYWADISVSSSRLPAVKFFWNAISKTSIFSAIVSSQDSALELLLRGKSQGTSPEHGEDSKWNREWRTILLFLELYVFLLRLTDDEDFFGVLTASPHHDQSTSRVRLSGLAQGDLKRLTTFLKHLGFTLYYNAAELLQGGPGKHNLSGSVNGFLASPTTGTQKPSTSPVIAGIDYGAFKSIVTTAMRMLYERDSRQAFVPPGHWLMTSKFDMEAFLSAVVLEEQRQHELGEYDEDEDDEDNEDDEDGEDGDVEYDTRVFHRPSQRQSRYAQMEKFRQQQQKAARERTMAAIGPKLEILRNMPFVIPFETRVQIFRQFVHLDKERRRGGNIDPDRWRMWVLDQHGNAFDQNGPGREVLGRHHAQIKRGQVFQDALDVFYELGDGLKEPIQITFVDQFDTVEAGIDGGGVTKEFLTSVTKEAFTGEQSLFVANNKNAFYPNPCAVDQRREYLRQAGIPEASEEWRDSVADLLRQYEFLGRIIGKCMYEGILIDIAFAGFFLLKWSSSGSDAPYRASINDLREMDDELYQGMLRLKNYPGDVAALALDFTINDQTSLPGEPVRTITRDLMPNRGDMPVTNENRPLYISYVARHRLAAQPSRQTTAFLRGLGAIIDPAWLSMFNQSELQRLVGGDPSEIDVEDLRAHTVYSGVYAFGDDGEEHPTIRLFWDVMRGLDDAQRRDVLKYVTSTPRAPLLGFGQLSPSFSIRDGGLDQERLPSASTCVNLLKLPQYRSAAVLRSKLLYAVTSGAGFDLS</sequence>
<evidence type="ECO:0000313" key="9">
    <source>
        <dbReference type="EMBL" id="KAK1766990.1"/>
    </source>
</evidence>
<evidence type="ECO:0000256" key="5">
    <source>
        <dbReference type="ARBA" id="ARBA00022786"/>
    </source>
</evidence>
<dbReference type="PROSITE" id="PS50096">
    <property type="entry name" value="IQ"/>
    <property type="match status" value="1"/>
</dbReference>
<keyword evidence="4" id="KW-0808">Transferase</keyword>
<feature type="active site" description="Glycyl thioester intermediate" evidence="6">
    <location>
        <position position="1169"/>
    </location>
</feature>
<dbReference type="GO" id="GO:0000209">
    <property type="term" value="P:protein polyubiquitination"/>
    <property type="evidence" value="ECO:0007669"/>
    <property type="project" value="InterPro"/>
</dbReference>
<keyword evidence="5 6" id="KW-0833">Ubl conjugation pathway</keyword>
<dbReference type="EC" id="2.3.2.26" evidence="3"/>
<dbReference type="PROSITE" id="PS50237">
    <property type="entry name" value="HECT"/>
    <property type="match status" value="1"/>
</dbReference>
<dbReference type="Gene3D" id="3.30.2410.10">
    <property type="entry name" value="Hect, E3 ligase catalytic domain"/>
    <property type="match status" value="1"/>
</dbReference>
<organism evidence="9 10">
    <name type="scientific">Phialemonium atrogriseum</name>
    <dbReference type="NCBI Taxonomy" id="1093897"/>
    <lineage>
        <taxon>Eukaryota</taxon>
        <taxon>Fungi</taxon>
        <taxon>Dikarya</taxon>
        <taxon>Ascomycota</taxon>
        <taxon>Pezizomycotina</taxon>
        <taxon>Sordariomycetes</taxon>
        <taxon>Sordariomycetidae</taxon>
        <taxon>Cephalothecales</taxon>
        <taxon>Cephalothecaceae</taxon>
        <taxon>Phialemonium</taxon>
    </lineage>
</organism>
<gene>
    <name evidence="9" type="ORF">QBC33DRAFT_492097</name>
</gene>
<evidence type="ECO:0000256" key="2">
    <source>
        <dbReference type="ARBA" id="ARBA00004906"/>
    </source>
</evidence>
<dbReference type="GO" id="GO:0006511">
    <property type="term" value="P:ubiquitin-dependent protein catabolic process"/>
    <property type="evidence" value="ECO:0007669"/>
    <property type="project" value="TreeGrafter"/>
</dbReference>
<feature type="compositionally biased region" description="Low complexity" evidence="7">
    <location>
        <begin position="27"/>
        <end position="46"/>
    </location>
</feature>
<dbReference type="RefSeq" id="XP_060283203.1">
    <property type="nucleotide sequence ID" value="XM_060425490.1"/>
</dbReference>
<dbReference type="GO" id="GO:0061630">
    <property type="term" value="F:ubiquitin protein ligase activity"/>
    <property type="evidence" value="ECO:0007669"/>
    <property type="project" value="UniProtKB-EC"/>
</dbReference>
<dbReference type="Proteomes" id="UP001244011">
    <property type="component" value="Unassembled WGS sequence"/>
</dbReference>
<comment type="catalytic activity">
    <reaction evidence="1">
        <text>S-ubiquitinyl-[E2 ubiquitin-conjugating enzyme]-L-cysteine + [acceptor protein]-L-lysine = [E2 ubiquitin-conjugating enzyme]-L-cysteine + N(6)-ubiquitinyl-[acceptor protein]-L-lysine.</text>
        <dbReference type="EC" id="2.3.2.26"/>
    </reaction>
</comment>
<protein>
    <recommendedName>
        <fullName evidence="3">HECT-type E3 ubiquitin transferase</fullName>
        <ecNumber evidence="3">2.3.2.26</ecNumber>
    </recommendedName>
</protein>
<evidence type="ECO:0000256" key="3">
    <source>
        <dbReference type="ARBA" id="ARBA00012485"/>
    </source>
</evidence>
<dbReference type="InterPro" id="IPR044611">
    <property type="entry name" value="E3A/B/C-like"/>
</dbReference>
<dbReference type="Pfam" id="PF00632">
    <property type="entry name" value="HECT"/>
    <property type="match status" value="1"/>
</dbReference>
<dbReference type="AlphaFoldDB" id="A0AAJ0BZ63"/>
<feature type="compositionally biased region" description="Acidic residues" evidence="7">
    <location>
        <begin position="680"/>
        <end position="702"/>
    </location>
</feature>
<keyword evidence="10" id="KW-1185">Reference proteome</keyword>
<comment type="pathway">
    <text evidence="2">Protein modification; protein ubiquitination.</text>
</comment>
<feature type="domain" description="HECT" evidence="8">
    <location>
        <begin position="833"/>
        <end position="1201"/>
    </location>
</feature>
<dbReference type="Gene3D" id="3.90.1750.10">
    <property type="entry name" value="Hect, E3 ligase catalytic domains"/>
    <property type="match status" value="1"/>
</dbReference>
<reference evidence="9" key="1">
    <citation type="submission" date="2023-06" db="EMBL/GenBank/DDBJ databases">
        <title>Genome-scale phylogeny and comparative genomics of the fungal order Sordariales.</title>
        <authorList>
            <consortium name="Lawrence Berkeley National Laboratory"/>
            <person name="Hensen N."/>
            <person name="Bonometti L."/>
            <person name="Westerberg I."/>
            <person name="Brannstrom I.O."/>
            <person name="Guillou S."/>
            <person name="Cros-Aarteil S."/>
            <person name="Calhoun S."/>
            <person name="Haridas S."/>
            <person name="Kuo A."/>
            <person name="Mondo S."/>
            <person name="Pangilinan J."/>
            <person name="Riley R."/>
            <person name="Labutti K."/>
            <person name="Andreopoulos B."/>
            <person name="Lipzen A."/>
            <person name="Chen C."/>
            <person name="Yanf M."/>
            <person name="Daum C."/>
            <person name="Ng V."/>
            <person name="Clum A."/>
            <person name="Steindorff A."/>
            <person name="Ohm R."/>
            <person name="Martin F."/>
            <person name="Silar P."/>
            <person name="Natvig D."/>
            <person name="Lalanne C."/>
            <person name="Gautier V."/>
            <person name="Ament-Velasquez S.L."/>
            <person name="Kruys A."/>
            <person name="Hutchinson M.I."/>
            <person name="Powell A.J."/>
            <person name="Barry K."/>
            <person name="Miller A.N."/>
            <person name="Grigoriev I.V."/>
            <person name="Debuchy R."/>
            <person name="Gladieux P."/>
            <person name="Thoren M.H."/>
            <person name="Johannesson H."/>
        </authorList>
    </citation>
    <scope>NUCLEOTIDE SEQUENCE</scope>
    <source>
        <strain evidence="9">8032-3</strain>
    </source>
</reference>
<evidence type="ECO:0000256" key="7">
    <source>
        <dbReference type="SAM" id="MobiDB-lite"/>
    </source>
</evidence>
<dbReference type="Gene3D" id="3.30.2160.10">
    <property type="entry name" value="Hect, E3 ligase catalytic domain"/>
    <property type="match status" value="1"/>
</dbReference>
<dbReference type="GeneID" id="85308677"/>
<accession>A0AAJ0BZ63</accession>
<dbReference type="SUPFAM" id="SSF56204">
    <property type="entry name" value="Hect, E3 ligase catalytic domain"/>
    <property type="match status" value="1"/>
</dbReference>
<dbReference type="InterPro" id="IPR000569">
    <property type="entry name" value="HECT_dom"/>
</dbReference>